<feature type="coiled-coil region" evidence="1">
    <location>
        <begin position="156"/>
        <end position="190"/>
    </location>
</feature>
<evidence type="ECO:0000313" key="2">
    <source>
        <dbReference type="EMBL" id="KAG0650372.1"/>
    </source>
</evidence>
<dbReference type="OrthoDB" id="626167at2759"/>
<dbReference type="Pfam" id="PF13424">
    <property type="entry name" value="TPR_12"/>
    <property type="match status" value="3"/>
</dbReference>
<protein>
    <submittedName>
        <fullName evidence="2">Kinesin light chain 3</fullName>
    </submittedName>
</protein>
<sequence>MEPKPTISSDDGIMGSLATKDSLAAALTKQGRYDEAEKLLRGVLATREKLGQSTADPDMLRTMNNLGGVLNGQSRFAEAEGLHRQVLEADEQSLGSEHSDTIISMTNLAAVLRRQGKLEESEEVQRRALESSRKVHGPGNHETVSILTHLGEILVRLHKEEQADQVSREVAELRQTMRNERENVSEAEELHRQKLALCHTSEEKITSMSDLARFLAGRGHHDEAEKMLQEVVKLSTEEYGRNDGKTRAAIGQLVGVLMRNGKYKEAEALHREDLGMDIA</sequence>
<keyword evidence="1" id="KW-0175">Coiled coil</keyword>
<evidence type="ECO:0000256" key="1">
    <source>
        <dbReference type="SAM" id="Coils"/>
    </source>
</evidence>
<keyword evidence="3" id="KW-1185">Reference proteome</keyword>
<dbReference type="AlphaFoldDB" id="A0A9P6VLT9"/>
<organism evidence="2 3">
    <name type="scientific">Hyphodiscus hymeniophilus</name>
    <dbReference type="NCBI Taxonomy" id="353542"/>
    <lineage>
        <taxon>Eukaryota</taxon>
        <taxon>Fungi</taxon>
        <taxon>Dikarya</taxon>
        <taxon>Ascomycota</taxon>
        <taxon>Pezizomycotina</taxon>
        <taxon>Leotiomycetes</taxon>
        <taxon>Helotiales</taxon>
        <taxon>Hyphodiscaceae</taxon>
        <taxon>Hyphodiscus</taxon>
    </lineage>
</organism>
<dbReference type="SMART" id="SM00028">
    <property type="entry name" value="TPR"/>
    <property type="match status" value="4"/>
</dbReference>
<dbReference type="Gene3D" id="1.25.40.10">
    <property type="entry name" value="Tetratricopeptide repeat domain"/>
    <property type="match status" value="2"/>
</dbReference>
<reference evidence="2" key="1">
    <citation type="submission" date="2019-07" db="EMBL/GenBank/DDBJ databases">
        <title>Hyphodiscus hymeniophilus genome sequencing and assembly.</title>
        <authorList>
            <person name="Kramer G."/>
            <person name="Nodwell J."/>
        </authorList>
    </citation>
    <scope>NUCLEOTIDE SEQUENCE</scope>
    <source>
        <strain evidence="2">ATCC 34498</strain>
    </source>
</reference>
<proteinExistence type="predicted"/>
<comment type="caution">
    <text evidence="2">The sequence shown here is derived from an EMBL/GenBank/DDBJ whole genome shotgun (WGS) entry which is preliminary data.</text>
</comment>
<dbReference type="SUPFAM" id="SSF48452">
    <property type="entry name" value="TPR-like"/>
    <property type="match status" value="2"/>
</dbReference>
<dbReference type="InterPro" id="IPR053137">
    <property type="entry name" value="NLR-like"/>
</dbReference>
<name>A0A9P6VLT9_9HELO</name>
<dbReference type="PANTHER" id="PTHR46082:SF6">
    <property type="entry name" value="AAA+ ATPASE DOMAIN-CONTAINING PROTEIN-RELATED"/>
    <property type="match status" value="1"/>
</dbReference>
<gene>
    <name evidence="2" type="ORF">D0Z07_3387</name>
</gene>
<accession>A0A9P6VLT9</accession>
<dbReference type="EMBL" id="VNKQ01000006">
    <property type="protein sequence ID" value="KAG0650372.1"/>
    <property type="molecule type" value="Genomic_DNA"/>
</dbReference>
<evidence type="ECO:0000313" key="3">
    <source>
        <dbReference type="Proteomes" id="UP000785200"/>
    </source>
</evidence>
<dbReference type="PANTHER" id="PTHR46082">
    <property type="entry name" value="ATP/GTP-BINDING PROTEIN-RELATED"/>
    <property type="match status" value="1"/>
</dbReference>
<dbReference type="Proteomes" id="UP000785200">
    <property type="component" value="Unassembled WGS sequence"/>
</dbReference>
<dbReference type="InterPro" id="IPR011990">
    <property type="entry name" value="TPR-like_helical_dom_sf"/>
</dbReference>
<dbReference type="InterPro" id="IPR019734">
    <property type="entry name" value="TPR_rpt"/>
</dbReference>